<dbReference type="SUPFAM" id="SSF52743">
    <property type="entry name" value="Subtilisin-like"/>
    <property type="match status" value="1"/>
</dbReference>
<evidence type="ECO:0000313" key="8">
    <source>
        <dbReference type="Proteomes" id="UP001365542"/>
    </source>
</evidence>
<dbReference type="InterPro" id="IPR015500">
    <property type="entry name" value="Peptidase_S8_subtilisin-rel"/>
</dbReference>
<keyword evidence="4 5" id="KW-0720">Serine protease</keyword>
<dbReference type="InterPro" id="IPR022398">
    <property type="entry name" value="Peptidase_S8_His-AS"/>
</dbReference>
<gene>
    <name evidence="7" type="ORF">TWF694_009453</name>
</gene>
<comment type="caution">
    <text evidence="7">The sequence shown here is derived from an EMBL/GenBank/DDBJ whole genome shotgun (WGS) entry which is preliminary data.</text>
</comment>
<feature type="active site" description="Charge relay system" evidence="5">
    <location>
        <position position="373"/>
    </location>
</feature>
<feature type="active site" description="Charge relay system" evidence="5">
    <location>
        <position position="170"/>
    </location>
</feature>
<evidence type="ECO:0000259" key="6">
    <source>
        <dbReference type="Pfam" id="PF00082"/>
    </source>
</evidence>
<dbReference type="PRINTS" id="PR00723">
    <property type="entry name" value="SUBTILISIN"/>
</dbReference>
<evidence type="ECO:0000256" key="3">
    <source>
        <dbReference type="ARBA" id="ARBA00022801"/>
    </source>
</evidence>
<feature type="domain" description="Peptidase S8/S53" evidence="6">
    <location>
        <begin position="193"/>
        <end position="408"/>
    </location>
</feature>
<keyword evidence="2 5" id="KW-0645">Protease</keyword>
<keyword evidence="8" id="KW-1185">Reference proteome</keyword>
<dbReference type="InterPro" id="IPR000209">
    <property type="entry name" value="Peptidase_S8/S53_dom"/>
</dbReference>
<dbReference type="PROSITE" id="PS51892">
    <property type="entry name" value="SUBTILASE"/>
    <property type="match status" value="1"/>
</dbReference>
<dbReference type="InterPro" id="IPR050131">
    <property type="entry name" value="Peptidase_S8_subtilisin-like"/>
</dbReference>
<feature type="active site" description="Charge relay system" evidence="5">
    <location>
        <position position="200"/>
    </location>
</feature>
<dbReference type="PANTHER" id="PTHR43806">
    <property type="entry name" value="PEPTIDASE S8"/>
    <property type="match status" value="1"/>
</dbReference>
<reference evidence="7 8" key="1">
    <citation type="submission" date="2019-10" db="EMBL/GenBank/DDBJ databases">
        <authorList>
            <person name="Palmer J.M."/>
        </authorList>
    </citation>
    <scope>NUCLEOTIDE SEQUENCE [LARGE SCALE GENOMIC DNA]</scope>
    <source>
        <strain evidence="7 8">TWF694</strain>
    </source>
</reference>
<dbReference type="PROSITE" id="PS00138">
    <property type="entry name" value="SUBTILASE_SER"/>
    <property type="match status" value="1"/>
</dbReference>
<dbReference type="Proteomes" id="UP001365542">
    <property type="component" value="Unassembled WGS sequence"/>
</dbReference>
<dbReference type="Pfam" id="PF00082">
    <property type="entry name" value="Peptidase_S8"/>
    <property type="match status" value="1"/>
</dbReference>
<evidence type="ECO:0000256" key="1">
    <source>
        <dbReference type="ARBA" id="ARBA00011073"/>
    </source>
</evidence>
<evidence type="ECO:0000256" key="2">
    <source>
        <dbReference type="ARBA" id="ARBA00022670"/>
    </source>
</evidence>
<comment type="similarity">
    <text evidence="1 5">Belongs to the peptidase S8 family.</text>
</comment>
<evidence type="ECO:0000313" key="7">
    <source>
        <dbReference type="EMBL" id="KAK6539212.1"/>
    </source>
</evidence>
<evidence type="ECO:0000256" key="4">
    <source>
        <dbReference type="ARBA" id="ARBA00022825"/>
    </source>
</evidence>
<name>A0AAV9XDX1_9PEZI</name>
<organism evidence="7 8">
    <name type="scientific">Orbilia ellipsospora</name>
    <dbReference type="NCBI Taxonomy" id="2528407"/>
    <lineage>
        <taxon>Eukaryota</taxon>
        <taxon>Fungi</taxon>
        <taxon>Dikarya</taxon>
        <taxon>Ascomycota</taxon>
        <taxon>Pezizomycotina</taxon>
        <taxon>Orbiliomycetes</taxon>
        <taxon>Orbiliales</taxon>
        <taxon>Orbiliaceae</taxon>
        <taxon>Orbilia</taxon>
    </lineage>
</organism>
<sequence length="437" mass="46935">MGLNGSQDLTPTRSQHGFGVDYGTNIHTFGENIRVAKINNLTKSESDRIGVLPSIAAVQKAIRITTPTPPRRVGITERLNRNQKFPRVSQKEVMTNITSIGYQSKRFNLLRKRDLMINITKSSWNLERISSVNTVNDPTRSVADLTYTYRYMENEPGHLPGTGVDAYLLDTGLATNISNIRGRAKRLLANLTDPDDHIGHGTMCAGVLGGTHYGVSGGANLYGIKVVGTNSSDCVDIAAALDQIITLHKQRLSDPTFKGSVVSMSIAYIEPTPEGFITMPEVKYPVMFELMKEASTAGIHLVAAGGNDSQDACIQGPAGFSRSIPLIGVGATNVDDSRADYSNYGPCINLYAPGTDITYQNTAGKLATVSGTSCAAPLVAGIVAYELGRSSQFKLDPAGMRKYLVSKALKGVLTPDPNMLLIYNGVDTIKKSSADIS</sequence>
<dbReference type="PANTHER" id="PTHR43806:SF11">
    <property type="entry name" value="CEREVISIN-RELATED"/>
    <property type="match status" value="1"/>
</dbReference>
<protein>
    <recommendedName>
        <fullName evidence="6">Peptidase S8/S53 domain-containing protein</fullName>
    </recommendedName>
</protein>
<dbReference type="Gene3D" id="3.40.50.200">
    <property type="entry name" value="Peptidase S8/S53 domain"/>
    <property type="match status" value="1"/>
</dbReference>
<dbReference type="PROSITE" id="PS00137">
    <property type="entry name" value="SUBTILASE_HIS"/>
    <property type="match status" value="1"/>
</dbReference>
<proteinExistence type="inferred from homology"/>
<dbReference type="AlphaFoldDB" id="A0AAV9XDX1"/>
<accession>A0AAV9XDX1</accession>
<dbReference type="InterPro" id="IPR023828">
    <property type="entry name" value="Peptidase_S8_Ser-AS"/>
</dbReference>
<dbReference type="GO" id="GO:0004252">
    <property type="term" value="F:serine-type endopeptidase activity"/>
    <property type="evidence" value="ECO:0007669"/>
    <property type="project" value="UniProtKB-UniRule"/>
</dbReference>
<evidence type="ECO:0000256" key="5">
    <source>
        <dbReference type="PROSITE-ProRule" id="PRU01240"/>
    </source>
</evidence>
<dbReference type="GO" id="GO:0006508">
    <property type="term" value="P:proteolysis"/>
    <property type="evidence" value="ECO:0007669"/>
    <property type="project" value="UniProtKB-KW"/>
</dbReference>
<keyword evidence="3 5" id="KW-0378">Hydrolase</keyword>
<dbReference type="EMBL" id="JAVHJO010000006">
    <property type="protein sequence ID" value="KAK6539212.1"/>
    <property type="molecule type" value="Genomic_DNA"/>
</dbReference>
<dbReference type="InterPro" id="IPR036852">
    <property type="entry name" value="Peptidase_S8/S53_dom_sf"/>
</dbReference>